<sequence>MGLPLKGSPNDLDELLVEAAKLKKFAMAWLGESVSNDRGNGFEEDCRDRIREYLQTFLRFLRRYIGRQPIEDDEVKDHEAFYKKISMSKNIVIAAVDSAVVMGKVSIASQSPAWEEMLSIL</sequence>
<evidence type="ECO:0000313" key="1">
    <source>
        <dbReference type="EMBL" id="RJE17041.1"/>
    </source>
</evidence>
<evidence type="ECO:0000313" key="2">
    <source>
        <dbReference type="Proteomes" id="UP000266188"/>
    </source>
</evidence>
<dbReference type="Proteomes" id="UP000266188">
    <property type="component" value="Unassembled WGS sequence"/>
</dbReference>
<comment type="caution">
    <text evidence="1">The sequence shown here is derived from an EMBL/GenBank/DDBJ whole genome shotgun (WGS) entry which is preliminary data.</text>
</comment>
<organism evidence="1 2">
    <name type="scientific">Aspergillus sclerotialis</name>
    <dbReference type="NCBI Taxonomy" id="2070753"/>
    <lineage>
        <taxon>Eukaryota</taxon>
        <taxon>Fungi</taxon>
        <taxon>Dikarya</taxon>
        <taxon>Ascomycota</taxon>
        <taxon>Pezizomycotina</taxon>
        <taxon>Eurotiomycetes</taxon>
        <taxon>Eurotiomycetidae</taxon>
        <taxon>Eurotiales</taxon>
        <taxon>Aspergillaceae</taxon>
        <taxon>Aspergillus</taxon>
        <taxon>Aspergillus subgen. Polypaecilum</taxon>
    </lineage>
</organism>
<accession>A0A3A2ZII7</accession>
<dbReference type="STRING" id="2070753.A0A3A2ZII7"/>
<protein>
    <submittedName>
        <fullName evidence="1">Separase</fullName>
    </submittedName>
</protein>
<feature type="non-terminal residue" evidence="1">
    <location>
        <position position="121"/>
    </location>
</feature>
<gene>
    <name evidence="1" type="ORF">PHISCL_10622</name>
</gene>
<proteinExistence type="predicted"/>
<keyword evidence="2" id="KW-1185">Reference proteome</keyword>
<dbReference type="AlphaFoldDB" id="A0A3A2ZII7"/>
<dbReference type="EMBL" id="MVGC01001786">
    <property type="protein sequence ID" value="RJE17041.1"/>
    <property type="molecule type" value="Genomic_DNA"/>
</dbReference>
<name>A0A3A2ZII7_9EURO</name>
<reference evidence="2" key="1">
    <citation type="submission" date="2017-02" db="EMBL/GenBank/DDBJ databases">
        <authorList>
            <person name="Tafer H."/>
            <person name="Lopandic K."/>
        </authorList>
    </citation>
    <scope>NUCLEOTIDE SEQUENCE [LARGE SCALE GENOMIC DNA]</scope>
    <source>
        <strain evidence="2">CBS 366.77</strain>
    </source>
</reference>